<dbReference type="AlphaFoldDB" id="A0A846Z3Q0"/>
<evidence type="ECO:0000313" key="2">
    <source>
        <dbReference type="EMBL" id="NKZ05842.1"/>
    </source>
</evidence>
<protein>
    <recommendedName>
        <fullName evidence="4">CU044_5270 family protein</fullName>
    </recommendedName>
</protein>
<evidence type="ECO:0008006" key="4">
    <source>
        <dbReference type="Google" id="ProtNLM"/>
    </source>
</evidence>
<keyword evidence="3" id="KW-1185">Reference proteome</keyword>
<dbReference type="EMBL" id="JAAXPI010000026">
    <property type="protein sequence ID" value="NKZ05842.1"/>
    <property type="molecule type" value="Genomic_DNA"/>
</dbReference>
<name>A0A846Z3Q0_9ACTN</name>
<comment type="caution">
    <text evidence="2">The sequence shown here is derived from an EMBL/GenBank/DDBJ whole genome shotgun (WGS) entry which is preliminary data.</text>
</comment>
<reference evidence="2 3" key="1">
    <citation type="submission" date="2020-04" db="EMBL/GenBank/DDBJ databases">
        <title>MicrobeNet Type strains.</title>
        <authorList>
            <person name="Nicholson A.C."/>
        </authorList>
    </citation>
    <scope>NUCLEOTIDE SEQUENCE [LARGE SCALE GENOMIC DNA]</scope>
    <source>
        <strain evidence="2 3">ATCC BAA-277</strain>
    </source>
</reference>
<sequence length="372" mass="40342">MNDDRMIRALLLEEPPSEDVVAEGRRRLHAGKPAARRQMSRRPVFGLAGAAAAMALAVGVATVLTGGGTGSDGEAPQLGSTDPNAQRILLAAADHASTEAPGRYWHVVSEDGNVYRVGGADGYSITYGDRWDRWKARSSSDPDVEYAMVAPGARPLTPKDADAWKKAGSPQSMRVEADGHRLTLTTKDLGTVGWEKRVETPEHKKASLAQHDPADIRKKCAANADRPSECEFQMLALEQQLQKFGENPDRYKTLMLGDPRKTATVDYLWKGLRLITLNPVSASGRSVVFRAMADLPGVKAIGTVKDAKGRTGIGLAMRDAATETRVVLDPDTYRLMGFERIAVDVPQREPGDVLSYTTVTSAGWTNEQPHRG</sequence>
<evidence type="ECO:0000256" key="1">
    <source>
        <dbReference type="SAM" id="Phobius"/>
    </source>
</evidence>
<evidence type="ECO:0000313" key="3">
    <source>
        <dbReference type="Proteomes" id="UP000579250"/>
    </source>
</evidence>
<keyword evidence="1" id="KW-0812">Transmembrane</keyword>
<keyword evidence="1" id="KW-1133">Transmembrane helix</keyword>
<keyword evidence="1" id="KW-0472">Membrane</keyword>
<gene>
    <name evidence="2" type="ORF">HGB48_19125</name>
</gene>
<dbReference type="Proteomes" id="UP000579250">
    <property type="component" value="Unassembled WGS sequence"/>
</dbReference>
<organism evidence="2 3">
    <name type="scientific">Actinomadura latina</name>
    <dbReference type="NCBI Taxonomy" id="163603"/>
    <lineage>
        <taxon>Bacteria</taxon>
        <taxon>Bacillati</taxon>
        <taxon>Actinomycetota</taxon>
        <taxon>Actinomycetes</taxon>
        <taxon>Streptosporangiales</taxon>
        <taxon>Thermomonosporaceae</taxon>
        <taxon>Actinomadura</taxon>
    </lineage>
</organism>
<dbReference type="RefSeq" id="WP_067629549.1">
    <property type="nucleotide sequence ID" value="NZ_JAAXPI010000026.1"/>
</dbReference>
<proteinExistence type="predicted"/>
<accession>A0A846Z3Q0</accession>
<feature type="transmembrane region" description="Helical" evidence="1">
    <location>
        <begin position="44"/>
        <end position="64"/>
    </location>
</feature>